<name>A0A4Q1C5U8_9BACT</name>
<dbReference type="RefSeq" id="WP_129049692.1">
    <property type="nucleotide sequence ID" value="NZ_SDHX01000002.1"/>
</dbReference>
<evidence type="ECO:0000313" key="2">
    <source>
        <dbReference type="EMBL" id="RXK53723.1"/>
    </source>
</evidence>
<reference evidence="2 3" key="1">
    <citation type="submission" date="2019-01" db="EMBL/GenBank/DDBJ databases">
        <title>Lacunisphaera sp. strain TWA-58.</title>
        <authorList>
            <person name="Chen W.-M."/>
        </authorList>
    </citation>
    <scope>NUCLEOTIDE SEQUENCE [LARGE SCALE GENOMIC DNA]</scope>
    <source>
        <strain evidence="2 3">TWA-58</strain>
    </source>
</reference>
<accession>A0A4Q1C5U8</accession>
<proteinExistence type="predicted"/>
<sequence length="126" mass="14121">MNFNPFALLAPLFLLFEVWQLVVSERYMGVKQIRVNADPRTLPMAGWMAAVWAGGLLVYFSWMMTLLIHPVGRAQGVVLIAITGLGYAVRTTCGLKWVLVVLTFEGAVRIGMLVSLFASSWRRMML</sequence>
<gene>
    <name evidence="2" type="ORF">ESB00_18735</name>
</gene>
<dbReference type="Proteomes" id="UP000290218">
    <property type="component" value="Unassembled WGS sequence"/>
</dbReference>
<feature type="transmembrane region" description="Helical" evidence="1">
    <location>
        <begin position="44"/>
        <end position="62"/>
    </location>
</feature>
<evidence type="ECO:0000256" key="1">
    <source>
        <dbReference type="SAM" id="Phobius"/>
    </source>
</evidence>
<feature type="transmembrane region" description="Helical" evidence="1">
    <location>
        <begin position="97"/>
        <end position="118"/>
    </location>
</feature>
<dbReference type="AlphaFoldDB" id="A0A4Q1C5U8"/>
<organism evidence="2 3">
    <name type="scientific">Oleiharenicola lentus</name>
    <dbReference type="NCBI Taxonomy" id="2508720"/>
    <lineage>
        <taxon>Bacteria</taxon>
        <taxon>Pseudomonadati</taxon>
        <taxon>Verrucomicrobiota</taxon>
        <taxon>Opitutia</taxon>
        <taxon>Opitutales</taxon>
        <taxon>Opitutaceae</taxon>
        <taxon>Oleiharenicola</taxon>
    </lineage>
</organism>
<comment type="caution">
    <text evidence="2">The sequence shown here is derived from an EMBL/GenBank/DDBJ whole genome shotgun (WGS) entry which is preliminary data.</text>
</comment>
<protein>
    <submittedName>
        <fullName evidence="2">Uncharacterized protein</fullName>
    </submittedName>
</protein>
<keyword evidence="3" id="KW-1185">Reference proteome</keyword>
<keyword evidence="1" id="KW-1133">Transmembrane helix</keyword>
<keyword evidence="1" id="KW-0472">Membrane</keyword>
<dbReference type="EMBL" id="SDHX01000002">
    <property type="protein sequence ID" value="RXK53723.1"/>
    <property type="molecule type" value="Genomic_DNA"/>
</dbReference>
<evidence type="ECO:0000313" key="3">
    <source>
        <dbReference type="Proteomes" id="UP000290218"/>
    </source>
</evidence>
<feature type="transmembrane region" description="Helical" evidence="1">
    <location>
        <begin position="74"/>
        <end position="91"/>
    </location>
</feature>
<dbReference type="OrthoDB" id="196467at2"/>
<keyword evidence="1" id="KW-0812">Transmembrane</keyword>